<evidence type="ECO:0000256" key="2">
    <source>
        <dbReference type="SAM" id="SignalP"/>
    </source>
</evidence>
<feature type="compositionally biased region" description="Basic residues" evidence="1">
    <location>
        <begin position="3129"/>
        <end position="3138"/>
    </location>
</feature>
<feature type="compositionally biased region" description="Polar residues" evidence="1">
    <location>
        <begin position="698"/>
        <end position="711"/>
    </location>
</feature>
<organism evidence="3 4">
    <name type="scientific">Danionella cerebrum</name>
    <dbReference type="NCBI Taxonomy" id="2873325"/>
    <lineage>
        <taxon>Eukaryota</taxon>
        <taxon>Metazoa</taxon>
        <taxon>Chordata</taxon>
        <taxon>Craniata</taxon>
        <taxon>Vertebrata</taxon>
        <taxon>Euteleostomi</taxon>
        <taxon>Actinopterygii</taxon>
        <taxon>Neopterygii</taxon>
        <taxon>Teleostei</taxon>
        <taxon>Ostariophysi</taxon>
        <taxon>Cypriniformes</taxon>
        <taxon>Danionidae</taxon>
        <taxon>Danioninae</taxon>
        <taxon>Danionella</taxon>
    </lineage>
</organism>
<feature type="region of interest" description="Disordered" evidence="1">
    <location>
        <begin position="3073"/>
        <end position="3138"/>
    </location>
</feature>
<dbReference type="Proteomes" id="UP000316079">
    <property type="component" value="Unassembled WGS sequence"/>
</dbReference>
<feature type="compositionally biased region" description="Polar residues" evidence="1">
    <location>
        <begin position="3110"/>
        <end position="3123"/>
    </location>
</feature>
<dbReference type="EMBL" id="SRMA01025086">
    <property type="protein sequence ID" value="TRY99231.1"/>
    <property type="molecule type" value="Genomic_DNA"/>
</dbReference>
<feature type="compositionally biased region" description="Polar residues" evidence="1">
    <location>
        <begin position="2836"/>
        <end position="2848"/>
    </location>
</feature>
<comment type="caution">
    <text evidence="3">The sequence shown here is derived from an EMBL/GenBank/DDBJ whole genome shotgun (WGS) entry which is preliminary data.</text>
</comment>
<feature type="region of interest" description="Disordered" evidence="1">
    <location>
        <begin position="2887"/>
        <end position="2908"/>
    </location>
</feature>
<keyword evidence="4" id="KW-1185">Reference proteome</keyword>
<evidence type="ECO:0000313" key="4">
    <source>
        <dbReference type="Proteomes" id="UP000316079"/>
    </source>
</evidence>
<feature type="signal peptide" evidence="2">
    <location>
        <begin position="1"/>
        <end position="23"/>
    </location>
</feature>
<proteinExistence type="predicted"/>
<evidence type="ECO:0000313" key="3">
    <source>
        <dbReference type="EMBL" id="TRY99231.1"/>
    </source>
</evidence>
<evidence type="ECO:0000256" key="1">
    <source>
        <dbReference type="SAM" id="MobiDB-lite"/>
    </source>
</evidence>
<reference evidence="3 4" key="1">
    <citation type="journal article" date="2019" name="Sci. Data">
        <title>Hybrid genome assembly and annotation of Danionella translucida.</title>
        <authorList>
            <person name="Kadobianskyi M."/>
            <person name="Schulze L."/>
            <person name="Schuelke M."/>
            <person name="Judkewitz B."/>
        </authorList>
    </citation>
    <scope>NUCLEOTIDE SEQUENCE [LARGE SCALE GENOMIC DNA]</scope>
    <source>
        <strain evidence="3 4">Bolton</strain>
    </source>
</reference>
<keyword evidence="2" id="KW-0732">Signal</keyword>
<feature type="region of interest" description="Disordered" evidence="1">
    <location>
        <begin position="2835"/>
        <end position="2856"/>
    </location>
</feature>
<feature type="chain" id="PRO_5021708979" evidence="2">
    <location>
        <begin position="24"/>
        <end position="3138"/>
    </location>
</feature>
<accession>A0A553RAM0</accession>
<gene>
    <name evidence="3" type="ORF">DNTS_031408</name>
</gene>
<dbReference type="OrthoDB" id="8446208at2759"/>
<feature type="region of interest" description="Disordered" evidence="1">
    <location>
        <begin position="698"/>
        <end position="724"/>
    </location>
</feature>
<dbReference type="STRING" id="623744.A0A553RAM0"/>
<sequence length="3138" mass="347867">MPWFKKLMCFLDALMTAFIVLNACTEASHEIGSSSGEVVEDLFSFGKLLIGRQLKAFNNGVYKSGQMDENQSYEQERFHLAKTKLQRLGPSVRCGNNSITLRIPGSRTPNLLVDRGDDSPVSLSEVPASCGFSLKRVRRDVSLVAPYKGCYVQQQEGNYVLPLIILGAPVQASCPSAQVPQDPVPIPQVFDPLQPGIPWWYPPYFTQAPPTEPPATPAPQMFDPLSGRPWWFPPYFPQAPPTEPPTTAPPQIPQLKDPFGVPQMFDSLSGRPWWYTAYFTPAPPTEPPTTPAPQDPIPQYMYPIFNPYQSSLYPKNVPLGPPPQQSQNPAVLYPPKVVQQYPQGPLFIPPGEDSPVSLSEVPASCGFSLKRVRRDVSLVAPYKGCYVQQQEGNYVLPLIILGAPVQASCPSAQVPQDPVPIPQVFDPLQPGIPWWYPPYFTQAPSTDPPATAVQVPQLQDPFGVPQTFDPISGRPWWFPRYFPQAPPTEPPATPAPQVPQLQDPFGVPQTFDPLSGRPWWFPPYFPQAPPTDPPATPAPQVPQVQDPFGVPQMFDPLSGRPWWYTAYFTQAPPTEPPATAPQDPIPQYMYPMFNPYQSSLYPKNVPLGPPPQQSQNPAALYPPKVMQQYPQGPLFIPPASVAMPWIGGFILCWFIGLSYSSSGVGVFPQAGDSNGVASEDTMSFGKIVIGGKSVVSENVESAEPSDQNQSNKEGREDSPVSLSEVPASCGFSLKRVRRDVSLVAPYKGCYVQQQEGSYVLPLIILGAPVQASCPSAQVPQDPVPIPQVFDPLQPGIPWWYPPYFTQAPSTDPPATAVQVPQLQDPFGVPQTYDPLSGRPWWFPPYFPQAPATEPPATAAPQVPQLQDPFGVPQTFDPLSGRPWWFPPYFPQAPPTEPPATAAPQIPQLQDPFGVPQMFDPLSGRPWWYTAYFTQAPPTEPPTTAPPQIPQLKDPFGVPQMFDSLSGRPWWYTAYFTPAPPTEPPTTPAPQDPIPQYMYPMFNPYYSSLYTKNVPLASPPQQSQNPVPAVQYPLKVQQYPQGPLFVPPGLSYSSSGVGVFPQAGDSNGVASEDTMSFGKIVIGGEDSPVSLSEVPASCGFSLKRVRRDVSLVAPYKGCYVQQQEGNYVLPLIILGAPVQASCPSAQVPQDPVPIPQVFDPLQPGIPWWYPPYFTQAPSTDPPATAVQVPQLQDPFGVPQTFDPISGRPWWFPRYFPQAPPTDPPVTPAPQVPQLQDPFGVPQTFDPLSGRPWWFPPYFPQAPPTDPPATPAPQVPQVQDPFGVPQMFDPLSGRPWWYTAYFTQAPPTEPPATAPQIPQLKDPFGVPQMFDSLSGRPWWYTAYFTPAPPTEPPTTPVPQDPIPQYMYPMFNPYYSSLYTKNVPLAPPPQQSQNPVPAVQYPPKVVQQYPQGPLFVPPERFQLAKSKLHRLGPSVRCGNDSMTLQIPGSRTPHLLGRIHQYLFLSCQPAVGSHLSECAGISLLWLLTQDVMSENRYCALSTGEDTPMSLSDMPASCGFSLKRVRRDVSLVAPYKGCYVQQQEGNYVLPLIILGAPVQASCPAATAPPSPVPQDPMPVPQVFDPLQPGIPWWYPPYFTQAPPTEPPATPAPQVPQLQDPFGVPQMFDPLSARPWWFPPYFPQAPPTEPPATAVQVPQLQDPFAVPQMFDPLSGRPWWYTAYFTQAPPTEPPATAPQIPQLKDPFGVPQNFDMSGRPWWYTAYFTPAPPTEPPTTPAPQDPVPQFMYPMFNPYYASLNPKNIPVASPPQQSQNPAAQYPLKIVQQYPQGPILFPPGSASLSTSPEIFPKVSNGVTVKEPFRVGKLLIGAKSIASDNEMVTSSGQNLSDEGEGFRLAKAKLQRLGPSVRCGNDSMTLKIPGSRTPHLLVDRGEDTPVSLSELPASCGFSLKRVRRDLSLVAPYTGCNVREQDGRYVLPLIILGAPVQVTCPTDPLLSLPTAAPSPQDPVGVPQIFDPLQPGLPWWFYPYFTQAPPTEPPTTAAPQDQIPQYVYPMFNPYYYYPNSAPGASQFVKDPQQSWYLKYLQYIYGQQTQLEPLTSAPPTEAPQDPVPQYMYNPYYYYLNKASPLGQDQQQWYLAYLQYMNSLQTPLEPPTPEPTTAAPQDPISQYMYPMYNPYYYYLNKASPLGQDQQQWYLAYLQYMNSLQTPLEPPTPEPTTAAPQDPISQYMYPMYNPYYYYLNKASPLGQDQQQWYLTYLQYMNSLQTPLEPPTPEPTTAAPQDPISQYMYPMFNPYYYYLNKASPLGQDQQQWYLNYLQYMNSLQTPLEPPTPEPTTAAPQDPIPQYMYPMFNPYYYYIKGAPDTSSPQQDQQPWYFQYPSYMYGYYPPAEPTVPATTTSAPVMAGQLPMYPVFYGPQPIKSVISVGLQYPVKSQDPENPNSAPGCLDSTGGRYVLPLIILGAPVQMSCPVSSRLPTVTCFSSSMSVSLGVRAEAVSVKGSWEPLIHASSKCSLTLETTGGSLVLTAPFEGSCWDIKDSERHLPLLYGNQEVTLSCPDMTPTIPPPAEIQQLEEPVGIPQVSEPLTYANPWWYPPYPPPPEAQTIPTSLPAQLQDIMQYLDPRFSPYLSYPKDSTISSPALPQLLGPWFSRYQGVPSPAETVTNAAPLSDPMPQYLNPMINPYSLYSKDVTASSPVLPQFLTPWFSKFPPFNNVENPAEPTTTPVAPFPDPIPPYLNPMFYPPSFYPKDGSTTSPTLQQLLGHWFPKLPTVHGGQNPAESTNTADPVPPYLNPMFYPLSFYPKDGSAASQTPQQLLGHWLSKFPTVPGDKNSADQTNTADSVPQYLNPMFYPLSFYPKDGSTASQTPQQLLEHWLSKFPTVTGDQNPEEPTNTGDPVPPYMNPMFYPPSFYPKDGSTASQTPQQLLGHWLSKLPTVPGDQNPEEPTNTGDPVPPYMNPMFYPPSFYPKDGSTASQTPQQLLGHWLSKFPTVTGDQNPEEPTNTGDPIPPYLNPMFYPLSFYPNDGSTASQTPQQLLGQWLSKLPTVPGVQNPDYQNPVEPTAPPTTPAELQDSAQQYLYPMFNPYTDADSTASPPQLKQPLQPKFSSYMSFYSPVEPITPAETMSQGDHQSGFHDQQHKSFKLSGQKFPFMPQPPKDSNSVPQSINSVPSLLTSKRSRRRLKQR</sequence>
<protein>
    <submittedName>
        <fullName evidence="3">Uncharacterized protein</fullName>
    </submittedName>
</protein>
<name>A0A553RAM0_9TELE</name>